<dbReference type="KEGG" id="lcre:Pla8534_28780"/>
<keyword evidence="1" id="KW-0732">Signal</keyword>
<dbReference type="Pfam" id="PF13646">
    <property type="entry name" value="HEAT_2"/>
    <property type="match status" value="1"/>
</dbReference>
<dbReference type="EMBL" id="CP036433">
    <property type="protein sequence ID" value="QDU95066.1"/>
    <property type="molecule type" value="Genomic_DNA"/>
</dbReference>
<dbReference type="Proteomes" id="UP000317648">
    <property type="component" value="Chromosome"/>
</dbReference>
<keyword evidence="3" id="KW-1185">Reference proteome</keyword>
<organism evidence="2 3">
    <name type="scientific">Lignipirellula cremea</name>
    <dbReference type="NCBI Taxonomy" id="2528010"/>
    <lineage>
        <taxon>Bacteria</taxon>
        <taxon>Pseudomonadati</taxon>
        <taxon>Planctomycetota</taxon>
        <taxon>Planctomycetia</taxon>
        <taxon>Pirellulales</taxon>
        <taxon>Pirellulaceae</taxon>
        <taxon>Lignipirellula</taxon>
    </lineage>
</organism>
<name>A0A518DT94_9BACT</name>
<reference evidence="2 3" key="1">
    <citation type="submission" date="2019-02" db="EMBL/GenBank/DDBJ databases">
        <title>Deep-cultivation of Planctomycetes and their phenomic and genomic characterization uncovers novel biology.</title>
        <authorList>
            <person name="Wiegand S."/>
            <person name="Jogler M."/>
            <person name="Boedeker C."/>
            <person name="Pinto D."/>
            <person name="Vollmers J."/>
            <person name="Rivas-Marin E."/>
            <person name="Kohn T."/>
            <person name="Peeters S.H."/>
            <person name="Heuer A."/>
            <person name="Rast P."/>
            <person name="Oberbeckmann S."/>
            <person name="Bunk B."/>
            <person name="Jeske O."/>
            <person name="Meyerdierks A."/>
            <person name="Storesund J.E."/>
            <person name="Kallscheuer N."/>
            <person name="Luecker S."/>
            <person name="Lage O.M."/>
            <person name="Pohl T."/>
            <person name="Merkel B.J."/>
            <person name="Hornburger P."/>
            <person name="Mueller R.-W."/>
            <person name="Bruemmer F."/>
            <person name="Labrenz M."/>
            <person name="Spormann A.M."/>
            <person name="Op den Camp H."/>
            <person name="Overmann J."/>
            <person name="Amann R."/>
            <person name="Jetten M.S.M."/>
            <person name="Mascher T."/>
            <person name="Medema M.H."/>
            <person name="Devos D.P."/>
            <person name="Kaster A.-K."/>
            <person name="Ovreas L."/>
            <person name="Rohde M."/>
            <person name="Galperin M.Y."/>
            <person name="Jogler C."/>
        </authorList>
    </citation>
    <scope>NUCLEOTIDE SEQUENCE [LARGE SCALE GENOMIC DNA]</scope>
    <source>
        <strain evidence="2 3">Pla85_3_4</strain>
    </source>
</reference>
<protein>
    <recommendedName>
        <fullName evidence="4">HEAT repeat protein</fullName>
    </recommendedName>
</protein>
<evidence type="ECO:0000256" key="1">
    <source>
        <dbReference type="SAM" id="SignalP"/>
    </source>
</evidence>
<evidence type="ECO:0000313" key="3">
    <source>
        <dbReference type="Proteomes" id="UP000317648"/>
    </source>
</evidence>
<evidence type="ECO:0008006" key="4">
    <source>
        <dbReference type="Google" id="ProtNLM"/>
    </source>
</evidence>
<gene>
    <name evidence="2" type="ORF">Pla8534_28780</name>
</gene>
<feature type="chain" id="PRO_5021699875" description="HEAT repeat protein" evidence="1">
    <location>
        <begin position="30"/>
        <end position="405"/>
    </location>
</feature>
<proteinExistence type="predicted"/>
<dbReference type="SUPFAM" id="SSF48371">
    <property type="entry name" value="ARM repeat"/>
    <property type="match status" value="1"/>
</dbReference>
<feature type="signal peptide" evidence="1">
    <location>
        <begin position="1"/>
        <end position="29"/>
    </location>
</feature>
<dbReference type="AlphaFoldDB" id="A0A518DT94"/>
<accession>A0A518DT94</accession>
<dbReference type="InterPro" id="IPR011989">
    <property type="entry name" value="ARM-like"/>
</dbReference>
<evidence type="ECO:0000313" key="2">
    <source>
        <dbReference type="EMBL" id="QDU95066.1"/>
    </source>
</evidence>
<dbReference type="InterPro" id="IPR016024">
    <property type="entry name" value="ARM-type_fold"/>
</dbReference>
<dbReference type="OrthoDB" id="212249at2"/>
<sequence precursor="true">MQNLQRHLTSRCLLAAMATVLLFSNFASADVFHLVTGGRVEGDLLNRNQKPRETYLVGLARGGQIALDKDFVERHEALSPVQAKYEAILPRMPNSAEGNWTMAQWCQESGLKDERLIHLRQAVALDPEHVAARHALGYNLVDGRWVNPDEHRSDAGEVRYKGKWVYRQDAALQQAEEERARAAGEWKTKISRWRKWMFKEKLRGEALANFRAIDDWNATPALADQLDNENDYNLKVLYMERLRQIGGNTSLTALFKRALDDPDERIRLAAMDHLKEMQVPAVIGMFRRALSDKEQYRVNNAAIALSRMDDKQAAPLLIEALTSIQRIQISGGGGGGGLGQINAGAGGLSAGSKAKILQKEVGNQGVLSALQHLTGGQLGFNKEQWRTWYAQTNTPTDVNLRRRDD</sequence>
<dbReference type="Gene3D" id="1.25.10.10">
    <property type="entry name" value="Leucine-rich Repeat Variant"/>
    <property type="match status" value="1"/>
</dbReference>
<dbReference type="RefSeq" id="WP_145053848.1">
    <property type="nucleotide sequence ID" value="NZ_CP036433.1"/>
</dbReference>